<dbReference type="Proteomes" id="UP000319160">
    <property type="component" value="Unassembled WGS sequence"/>
</dbReference>
<comment type="caution">
    <text evidence="1">The sequence shown here is derived from an EMBL/GenBank/DDBJ whole genome shotgun (WGS) entry which is preliminary data.</text>
</comment>
<organism evidence="1 2">
    <name type="scientific">Xylaria flabelliformis</name>
    <dbReference type="NCBI Taxonomy" id="2512241"/>
    <lineage>
        <taxon>Eukaryota</taxon>
        <taxon>Fungi</taxon>
        <taxon>Dikarya</taxon>
        <taxon>Ascomycota</taxon>
        <taxon>Pezizomycotina</taxon>
        <taxon>Sordariomycetes</taxon>
        <taxon>Xylariomycetidae</taxon>
        <taxon>Xylariales</taxon>
        <taxon>Xylariaceae</taxon>
        <taxon>Xylaria</taxon>
    </lineage>
</organism>
<sequence>MYVCDWRGLASTAVDYGRSAELVVLEYAWYRTDGRGNCGEATQNVGDIADHRRLSLPLSISLSLRGAFYANRYWEDDKETASEDTTGNRIELTTLASRAKLRENDGDVYQSSIQCNAMKTAASSNSGGVVVLIGPLAVLLIPQLSGSSKEHSTPYTYLRYIVAAPDDFSYAACTTYEGGTLPTSRILDLTTSANGKLLKKGELTKRLTSNLSTESRIYFCVSTYVQQMCVNKDWRYICIQFRNLSKKRNRPRFNVHRGLDPVGAPEPAPPKRLDPATLNQPMVGNKNHSRLPTLFFVSSLGLPLKSRVHLASNYSMTTGQRSRTNPSVNTDLVADDVFTSRHWRLSSTMWLELDSHQLTLD</sequence>
<evidence type="ECO:0000313" key="1">
    <source>
        <dbReference type="EMBL" id="TRX97676.1"/>
    </source>
</evidence>
<dbReference type="EMBL" id="VFLP01000005">
    <property type="protein sequence ID" value="TRX97676.1"/>
    <property type="molecule type" value="Genomic_DNA"/>
</dbReference>
<evidence type="ECO:0000313" key="2">
    <source>
        <dbReference type="Proteomes" id="UP000319160"/>
    </source>
</evidence>
<dbReference type="AlphaFoldDB" id="A0A553IBW0"/>
<gene>
    <name evidence="1" type="ORF">FHL15_001431</name>
</gene>
<keyword evidence="2" id="KW-1185">Reference proteome</keyword>
<proteinExistence type="predicted"/>
<accession>A0A553IBW0</accession>
<name>A0A553IBW0_9PEZI</name>
<protein>
    <submittedName>
        <fullName evidence="1">Uncharacterized protein</fullName>
    </submittedName>
</protein>
<reference evidence="2" key="1">
    <citation type="submission" date="2019-06" db="EMBL/GenBank/DDBJ databases">
        <title>Draft genome sequence of the griseofulvin-producing fungus Xylaria cubensis strain G536.</title>
        <authorList>
            <person name="Mead M.E."/>
            <person name="Raja H.A."/>
            <person name="Steenwyk J.L."/>
            <person name="Knowles S.L."/>
            <person name="Oberlies N.H."/>
            <person name="Rokas A."/>
        </authorList>
    </citation>
    <scope>NUCLEOTIDE SEQUENCE [LARGE SCALE GENOMIC DNA]</scope>
    <source>
        <strain evidence="2">G536</strain>
    </source>
</reference>